<dbReference type="AlphaFoldDB" id="A0A4V1KIC1"/>
<evidence type="ECO:0000313" key="1">
    <source>
        <dbReference type="EMBL" id="KAA8479706.1"/>
    </source>
</evidence>
<organism evidence="2 3">
    <name type="scientific">Arcticibacter tournemirensis</name>
    <dbReference type="NCBI Taxonomy" id="699437"/>
    <lineage>
        <taxon>Bacteria</taxon>
        <taxon>Pseudomonadati</taxon>
        <taxon>Bacteroidota</taxon>
        <taxon>Sphingobacteriia</taxon>
        <taxon>Sphingobacteriales</taxon>
        <taxon>Sphingobacteriaceae</taxon>
        <taxon>Arcticibacter</taxon>
    </lineage>
</organism>
<dbReference type="Proteomes" id="UP000290848">
    <property type="component" value="Unassembled WGS sequence"/>
</dbReference>
<sequence length="140" mass="16238">MESQLLREQDVYPSESVIKQALGASYAVFAELEKTITSNTFALVPEWNYYKDGKAWLCKVLYKKKTVFWLSVWPGFFKVSFYFTEKNRDVIPSLSVDMDIKEAFMQAKPIGRLIPLTVNVSRKEQISDLLKLVECKKNLK</sequence>
<reference evidence="2 3" key="1">
    <citation type="submission" date="2018-12" db="EMBL/GenBank/DDBJ databases">
        <title>The Draft Genome Sequence of the Soil Bacterium Pedobacter tournemirensis R1.</title>
        <authorList>
            <person name="He J."/>
        </authorList>
    </citation>
    <scope>NUCLEOTIDE SEQUENCE [LARGE SCALE GENOMIC DNA]</scope>
    <source>
        <strain evidence="2 3">R1</strain>
    </source>
</reference>
<dbReference type="RefSeq" id="WP_128769245.1">
    <property type="nucleotide sequence ID" value="NZ_RXOC01000005.1"/>
</dbReference>
<gene>
    <name evidence="2" type="ORF">EKH83_09865</name>
    <name evidence="1" type="ORF">F1649_16370</name>
</gene>
<dbReference type="EMBL" id="RXOC01000005">
    <property type="protein sequence ID" value="RXF70172.1"/>
    <property type="molecule type" value="Genomic_DNA"/>
</dbReference>
<proteinExistence type="predicted"/>
<dbReference type="Pfam" id="PF12663">
    <property type="entry name" value="DUF3788"/>
    <property type="match status" value="1"/>
</dbReference>
<evidence type="ECO:0000313" key="4">
    <source>
        <dbReference type="Proteomes" id="UP000322918"/>
    </source>
</evidence>
<dbReference type="OrthoDB" id="1050063at2"/>
<dbReference type="Proteomes" id="UP000322918">
    <property type="component" value="Unassembled WGS sequence"/>
</dbReference>
<evidence type="ECO:0000313" key="3">
    <source>
        <dbReference type="Proteomes" id="UP000290848"/>
    </source>
</evidence>
<dbReference type="InterPro" id="IPR024265">
    <property type="entry name" value="DUF3788"/>
</dbReference>
<dbReference type="EMBL" id="VWNE01000028">
    <property type="protein sequence ID" value="KAA8479706.1"/>
    <property type="molecule type" value="Genomic_DNA"/>
</dbReference>
<comment type="caution">
    <text evidence="2">The sequence shown here is derived from an EMBL/GenBank/DDBJ whole genome shotgun (WGS) entry which is preliminary data.</text>
</comment>
<protein>
    <submittedName>
        <fullName evidence="2">DUF3788 family protein</fullName>
    </submittedName>
</protein>
<accession>A0A4V1KIC1</accession>
<evidence type="ECO:0000313" key="2">
    <source>
        <dbReference type="EMBL" id="RXF70172.1"/>
    </source>
</evidence>
<name>A0A4V1KIC1_9SPHI</name>
<reference evidence="1 4" key="2">
    <citation type="submission" date="2019-09" db="EMBL/GenBank/DDBJ databases">
        <title>Pararcticibacter amylolyticus gen. nov., sp. nov., isolated from a rottenly hemp rope, and reclassification of Pedobacter tournemirensis as Pararcticibacter tournemirensis comb. nov.</title>
        <authorList>
            <person name="Cai Y."/>
        </authorList>
    </citation>
    <scope>NUCLEOTIDE SEQUENCE [LARGE SCALE GENOMIC DNA]</scope>
    <source>
        <strain evidence="1 4">TF5-37.2-LB10</strain>
    </source>
</reference>
<keyword evidence="4" id="KW-1185">Reference proteome</keyword>